<protein>
    <submittedName>
        <fullName evidence="4">Uncharacterized protein</fullName>
    </submittedName>
</protein>
<reference evidence="4" key="1">
    <citation type="submission" date="2021-02" db="EMBL/GenBank/DDBJ databases">
        <authorList>
            <person name="Dougan E. K."/>
            <person name="Rhodes N."/>
            <person name="Thang M."/>
            <person name="Chan C."/>
        </authorList>
    </citation>
    <scope>NUCLEOTIDE SEQUENCE</scope>
</reference>
<evidence type="ECO:0000256" key="1">
    <source>
        <dbReference type="SAM" id="MobiDB-lite"/>
    </source>
</evidence>
<evidence type="ECO:0000313" key="4">
    <source>
        <dbReference type="EMBL" id="CAE8691571.1"/>
    </source>
</evidence>
<dbReference type="AlphaFoldDB" id="A0A813K5C7"/>
<name>A0A813K5C7_POLGL</name>
<organism evidence="4 5">
    <name type="scientific">Polarella glacialis</name>
    <name type="common">Dinoflagellate</name>
    <dbReference type="NCBI Taxonomy" id="89957"/>
    <lineage>
        <taxon>Eukaryota</taxon>
        <taxon>Sar</taxon>
        <taxon>Alveolata</taxon>
        <taxon>Dinophyceae</taxon>
        <taxon>Suessiales</taxon>
        <taxon>Suessiaceae</taxon>
        <taxon>Polarella</taxon>
    </lineage>
</organism>
<accession>A0A813K5C7</accession>
<comment type="caution">
    <text evidence="4">The sequence shown here is derived from an EMBL/GenBank/DDBJ whole genome shotgun (WGS) entry which is preliminary data.</text>
</comment>
<keyword evidence="2" id="KW-0812">Transmembrane</keyword>
<keyword evidence="3" id="KW-0732">Signal</keyword>
<feature type="compositionally biased region" description="Basic and acidic residues" evidence="1">
    <location>
        <begin position="67"/>
        <end position="76"/>
    </location>
</feature>
<evidence type="ECO:0000313" key="5">
    <source>
        <dbReference type="Proteomes" id="UP000626109"/>
    </source>
</evidence>
<feature type="signal peptide" evidence="3">
    <location>
        <begin position="1"/>
        <end position="20"/>
    </location>
</feature>
<evidence type="ECO:0000256" key="3">
    <source>
        <dbReference type="SAM" id="SignalP"/>
    </source>
</evidence>
<dbReference type="Proteomes" id="UP000626109">
    <property type="component" value="Unassembled WGS sequence"/>
</dbReference>
<feature type="chain" id="PRO_5032568465" evidence="3">
    <location>
        <begin position="21"/>
        <end position="136"/>
    </location>
</feature>
<feature type="transmembrane region" description="Helical" evidence="2">
    <location>
        <begin position="34"/>
        <end position="55"/>
    </location>
</feature>
<feature type="region of interest" description="Disordered" evidence="1">
    <location>
        <begin position="61"/>
        <end position="136"/>
    </location>
</feature>
<proteinExistence type="predicted"/>
<keyword evidence="2" id="KW-0472">Membrane</keyword>
<gene>
    <name evidence="4" type="ORF">PGLA2088_LOCUS27476</name>
</gene>
<feature type="compositionally biased region" description="Basic and acidic residues" evidence="1">
    <location>
        <begin position="101"/>
        <end position="129"/>
    </location>
</feature>
<keyword evidence="2" id="KW-1133">Transmembrane helix</keyword>
<sequence>MVVLVTLLFLFGCFIALSRIRDMPTLVPVPLNLTFGLMLLSGPACCNYVSCWFCFRVHRGPSSNQEADQKASREANQESQMEEVTQESQPSPPSRSQRRFTLGEHELREETHWDKGDSEQILEPREPKFADGVYSL</sequence>
<evidence type="ECO:0000256" key="2">
    <source>
        <dbReference type="SAM" id="Phobius"/>
    </source>
</evidence>
<dbReference type="EMBL" id="CAJNNW010027467">
    <property type="protein sequence ID" value="CAE8691571.1"/>
    <property type="molecule type" value="Genomic_DNA"/>
</dbReference>